<organism evidence="2 3">
    <name type="scientific">Arachis hypogaea</name>
    <name type="common">Peanut</name>
    <dbReference type="NCBI Taxonomy" id="3818"/>
    <lineage>
        <taxon>Eukaryota</taxon>
        <taxon>Viridiplantae</taxon>
        <taxon>Streptophyta</taxon>
        <taxon>Embryophyta</taxon>
        <taxon>Tracheophyta</taxon>
        <taxon>Spermatophyta</taxon>
        <taxon>Magnoliopsida</taxon>
        <taxon>eudicotyledons</taxon>
        <taxon>Gunneridae</taxon>
        <taxon>Pentapetalae</taxon>
        <taxon>rosids</taxon>
        <taxon>fabids</taxon>
        <taxon>Fabales</taxon>
        <taxon>Fabaceae</taxon>
        <taxon>Papilionoideae</taxon>
        <taxon>50 kb inversion clade</taxon>
        <taxon>dalbergioids sensu lato</taxon>
        <taxon>Dalbergieae</taxon>
        <taxon>Pterocarpus clade</taxon>
        <taxon>Arachis</taxon>
    </lineage>
</organism>
<evidence type="ECO:0000313" key="3">
    <source>
        <dbReference type="Proteomes" id="UP000289738"/>
    </source>
</evidence>
<comment type="caution">
    <text evidence="2">The sequence shown here is derived from an EMBL/GenBank/DDBJ whole genome shotgun (WGS) entry which is preliminary data.</text>
</comment>
<reference evidence="2 3" key="1">
    <citation type="submission" date="2019-01" db="EMBL/GenBank/DDBJ databases">
        <title>Sequencing of cultivated peanut Arachis hypogaea provides insights into genome evolution and oil improvement.</title>
        <authorList>
            <person name="Chen X."/>
        </authorList>
    </citation>
    <scope>NUCLEOTIDE SEQUENCE [LARGE SCALE GENOMIC DNA]</scope>
    <source>
        <strain evidence="3">cv. Fuhuasheng</strain>
        <tissue evidence="2">Leaves</tissue>
    </source>
</reference>
<dbReference type="AlphaFoldDB" id="A0A445BD53"/>
<protein>
    <recommendedName>
        <fullName evidence="4">SWIM-type domain-containing protein</fullName>
    </recommendedName>
</protein>
<dbReference type="Proteomes" id="UP000289738">
    <property type="component" value="Chromosome A09"/>
</dbReference>
<proteinExistence type="predicted"/>
<keyword evidence="3" id="KW-1185">Reference proteome</keyword>
<gene>
    <name evidence="2" type="ORF">Ahy_A09g041579</name>
</gene>
<evidence type="ECO:0008006" key="4">
    <source>
        <dbReference type="Google" id="ProtNLM"/>
    </source>
</evidence>
<dbReference type="EMBL" id="SDMP01000009">
    <property type="protein sequence ID" value="RYR36615.1"/>
    <property type="molecule type" value="Genomic_DNA"/>
</dbReference>
<feature type="region of interest" description="Disordered" evidence="1">
    <location>
        <begin position="170"/>
        <end position="197"/>
    </location>
</feature>
<sequence>MPLGCVDLSSDNDDDISPSNDRRKRKADTAEVMFEVHGEPHNVVVDLGNQTCSWLPCRHVIVAISMINGRPENYAHAWLTIESYNKIYEYHINPVRGQELWKTSQYLHYLPPIGNKSRGMSSHYARKKDAHEAPIEGSQEHTKTKLKEKYGKFTCGTCRDVDVEDAANESDIGVEGQEGEVVSAEGEASAEGGQTKI</sequence>
<evidence type="ECO:0000256" key="1">
    <source>
        <dbReference type="SAM" id="MobiDB-lite"/>
    </source>
</evidence>
<feature type="region of interest" description="Disordered" evidence="1">
    <location>
        <begin position="1"/>
        <end position="25"/>
    </location>
</feature>
<feature type="compositionally biased region" description="Low complexity" evidence="1">
    <location>
        <begin position="173"/>
        <end position="197"/>
    </location>
</feature>
<accession>A0A445BD53</accession>
<name>A0A445BD53_ARAHY</name>
<evidence type="ECO:0000313" key="2">
    <source>
        <dbReference type="EMBL" id="RYR36615.1"/>
    </source>
</evidence>